<protein>
    <submittedName>
        <fullName evidence="2">GNAT family N-acetyltransferase</fullName>
    </submittedName>
</protein>
<comment type="caution">
    <text evidence="2">The sequence shown here is derived from an EMBL/GenBank/DDBJ whole genome shotgun (WGS) entry which is preliminary data.</text>
</comment>
<evidence type="ECO:0000313" key="2">
    <source>
        <dbReference type="EMBL" id="MEM5502226.1"/>
    </source>
</evidence>
<dbReference type="InterPro" id="IPR016181">
    <property type="entry name" value="Acyl_CoA_acyltransferase"/>
</dbReference>
<dbReference type="SUPFAM" id="SSF55729">
    <property type="entry name" value="Acyl-CoA N-acyltransferases (Nat)"/>
    <property type="match status" value="1"/>
</dbReference>
<dbReference type="Gene3D" id="3.40.630.30">
    <property type="match status" value="1"/>
</dbReference>
<evidence type="ECO:0000313" key="3">
    <source>
        <dbReference type="Proteomes" id="UP001477870"/>
    </source>
</evidence>
<keyword evidence="3" id="KW-1185">Reference proteome</keyword>
<accession>A0ABU9T7W7</accession>
<evidence type="ECO:0000259" key="1">
    <source>
        <dbReference type="PROSITE" id="PS51186"/>
    </source>
</evidence>
<dbReference type="PROSITE" id="PS51186">
    <property type="entry name" value="GNAT"/>
    <property type="match status" value="1"/>
</dbReference>
<dbReference type="RefSeq" id="WP_342848566.1">
    <property type="nucleotide sequence ID" value="NZ_JBBMQO010000006.1"/>
</dbReference>
<gene>
    <name evidence="2" type="ORF">WNY59_11540</name>
</gene>
<dbReference type="EMBL" id="JBBMQO010000006">
    <property type="protein sequence ID" value="MEM5502226.1"/>
    <property type="molecule type" value="Genomic_DNA"/>
</dbReference>
<proteinExistence type="predicted"/>
<reference evidence="2 3" key="1">
    <citation type="submission" date="2024-03" db="EMBL/GenBank/DDBJ databases">
        <title>Community enrichment and isolation of bacterial strains for fucoidan degradation.</title>
        <authorList>
            <person name="Sichert A."/>
        </authorList>
    </citation>
    <scope>NUCLEOTIDE SEQUENCE [LARGE SCALE GENOMIC DNA]</scope>
    <source>
        <strain evidence="2 3">AS62</strain>
    </source>
</reference>
<name>A0ABU9T7W7_9HYPH</name>
<organism evidence="2 3">
    <name type="scientific">Ahrensia kielensis</name>
    <dbReference type="NCBI Taxonomy" id="76980"/>
    <lineage>
        <taxon>Bacteria</taxon>
        <taxon>Pseudomonadati</taxon>
        <taxon>Pseudomonadota</taxon>
        <taxon>Alphaproteobacteria</taxon>
        <taxon>Hyphomicrobiales</taxon>
        <taxon>Ahrensiaceae</taxon>
        <taxon>Ahrensia</taxon>
    </lineage>
</organism>
<feature type="domain" description="N-acetyltransferase" evidence="1">
    <location>
        <begin position="5"/>
        <end position="198"/>
    </location>
</feature>
<sequence length="198" mass="22828">MDAKLEIRPITHSDYHHYIDDLAHLRMRVFREWPYLYDGDMDYERTYLRSYVDNERTFMVGAFCAGDIVGASTAMPLADHDEAFAAPLRSAGYDISQIFYLAESVLLPAFRGLGAGRQFFDLREAEAVRQGFSKAVFSAVIRNADAPEKPQDYVPLDAFWQRIGYRQLADIKASFPWKDLGDKEETEKSMAFWMKSLR</sequence>
<dbReference type="Proteomes" id="UP001477870">
    <property type="component" value="Unassembled WGS sequence"/>
</dbReference>
<dbReference type="InterPro" id="IPR000182">
    <property type="entry name" value="GNAT_dom"/>
</dbReference>